<feature type="transmembrane region" description="Helical" evidence="2">
    <location>
        <begin position="12"/>
        <end position="32"/>
    </location>
</feature>
<comment type="caution">
    <text evidence="3">The sequence shown here is derived from an EMBL/GenBank/DDBJ whole genome shotgun (WGS) entry which is preliminary data.</text>
</comment>
<evidence type="ECO:0000313" key="3">
    <source>
        <dbReference type="EMBL" id="KAF4132577.1"/>
    </source>
</evidence>
<evidence type="ECO:0000256" key="1">
    <source>
        <dbReference type="SAM" id="MobiDB-lite"/>
    </source>
</evidence>
<reference evidence="3" key="1">
    <citation type="submission" date="2020-03" db="EMBL/GenBank/DDBJ databases">
        <title>Hybrid Assembly of Korean Phytophthora infestans isolates.</title>
        <authorList>
            <person name="Prokchorchik M."/>
            <person name="Lee Y."/>
            <person name="Seo J."/>
            <person name="Cho J.-H."/>
            <person name="Park Y.-E."/>
            <person name="Jang D.-C."/>
            <person name="Im J.-S."/>
            <person name="Choi J.-G."/>
            <person name="Park H.-J."/>
            <person name="Lee G.-B."/>
            <person name="Lee Y.-G."/>
            <person name="Hong S.-Y."/>
            <person name="Cho K."/>
            <person name="Sohn K.H."/>
        </authorList>
    </citation>
    <scope>NUCLEOTIDE SEQUENCE</scope>
    <source>
        <strain evidence="3">KR_2_A2</strain>
    </source>
</reference>
<feature type="non-terminal residue" evidence="3">
    <location>
        <position position="1"/>
    </location>
</feature>
<keyword evidence="2" id="KW-0472">Membrane</keyword>
<sequence>VRGSVFTETFHQLHVLVLRILVLVTLVTPARLRACFVALSRKSSHAPSIGNASATDTYSFSLFMSAGTLTTAADRPGPARSSSCPPLHPTSSSPTDCSSLSGRSESWRPTPYSLVPVTHRLPSGRHFSGVGVVLGGPHVQNQLQLTHQPAARPSLTLHSAQALRHARILYNRFLCVLLG</sequence>
<evidence type="ECO:0000256" key="2">
    <source>
        <dbReference type="SAM" id="Phobius"/>
    </source>
</evidence>
<dbReference type="EMBL" id="JAACNO010002530">
    <property type="protein sequence ID" value="KAF4132577.1"/>
    <property type="molecule type" value="Genomic_DNA"/>
</dbReference>
<feature type="region of interest" description="Disordered" evidence="1">
    <location>
        <begin position="71"/>
        <end position="106"/>
    </location>
</feature>
<dbReference type="AlphaFoldDB" id="A0A8S9TZU1"/>
<gene>
    <name evidence="3" type="ORF">GN958_ATG18223</name>
</gene>
<evidence type="ECO:0000313" key="4">
    <source>
        <dbReference type="Proteomes" id="UP000704712"/>
    </source>
</evidence>
<keyword evidence="2" id="KW-1133">Transmembrane helix</keyword>
<feature type="compositionally biased region" description="Low complexity" evidence="1">
    <location>
        <begin position="89"/>
        <end position="101"/>
    </location>
</feature>
<name>A0A8S9TZU1_PHYIN</name>
<dbReference type="Proteomes" id="UP000704712">
    <property type="component" value="Unassembled WGS sequence"/>
</dbReference>
<keyword evidence="2" id="KW-0812">Transmembrane</keyword>
<protein>
    <submittedName>
        <fullName evidence="3">Uncharacterized protein</fullName>
    </submittedName>
</protein>
<organism evidence="3 4">
    <name type="scientific">Phytophthora infestans</name>
    <name type="common">Potato late blight agent</name>
    <name type="synonym">Botrytis infestans</name>
    <dbReference type="NCBI Taxonomy" id="4787"/>
    <lineage>
        <taxon>Eukaryota</taxon>
        <taxon>Sar</taxon>
        <taxon>Stramenopiles</taxon>
        <taxon>Oomycota</taxon>
        <taxon>Peronosporomycetes</taxon>
        <taxon>Peronosporales</taxon>
        <taxon>Peronosporaceae</taxon>
        <taxon>Phytophthora</taxon>
    </lineage>
</organism>
<accession>A0A8S9TZU1</accession>
<proteinExistence type="predicted"/>